<keyword evidence="2" id="KW-1185">Reference proteome</keyword>
<sequence>MDKNHLLRQLQSLRQKLHEIAEVRGSLTDPAVLAISEEADQLIVALQHIQRTEFELTAAHRDKHR</sequence>
<dbReference type="GO" id="GO:0043937">
    <property type="term" value="P:regulation of sporulation"/>
    <property type="evidence" value="ECO:0007669"/>
    <property type="project" value="InterPro"/>
</dbReference>
<dbReference type="GO" id="GO:0046983">
    <property type="term" value="F:protein dimerization activity"/>
    <property type="evidence" value="ECO:0007669"/>
    <property type="project" value="InterPro"/>
</dbReference>
<evidence type="ECO:0000313" key="2">
    <source>
        <dbReference type="Proteomes" id="UP000267798"/>
    </source>
</evidence>
<organism evidence="1 2">
    <name type="scientific">Paenibacillus pinisoli</name>
    <dbReference type="NCBI Taxonomy" id="1276110"/>
    <lineage>
        <taxon>Bacteria</taxon>
        <taxon>Bacillati</taxon>
        <taxon>Bacillota</taxon>
        <taxon>Bacilli</taxon>
        <taxon>Bacillales</taxon>
        <taxon>Paenibacillaceae</taxon>
        <taxon>Paenibacillus</taxon>
    </lineage>
</organism>
<dbReference type="Gene3D" id="4.10.280.10">
    <property type="entry name" value="Helix-loop-helix DNA-binding domain"/>
    <property type="match status" value="1"/>
</dbReference>
<evidence type="ECO:0000313" key="1">
    <source>
        <dbReference type="EMBL" id="RJX36837.1"/>
    </source>
</evidence>
<dbReference type="OrthoDB" id="2679614at2"/>
<proteinExistence type="predicted"/>
<dbReference type="InterPro" id="IPR018540">
    <property type="entry name" value="Spo0E-like"/>
</dbReference>
<dbReference type="InterPro" id="IPR037208">
    <property type="entry name" value="Spo0E-like_sf"/>
</dbReference>
<comment type="caution">
    <text evidence="1">The sequence shown here is derived from an EMBL/GenBank/DDBJ whole genome shotgun (WGS) entry which is preliminary data.</text>
</comment>
<protein>
    <submittedName>
        <fullName evidence="1">Aspartyl-phosphate phosphatase Spo0E family protein</fullName>
    </submittedName>
</protein>
<reference evidence="1 2" key="1">
    <citation type="submission" date="2018-09" db="EMBL/GenBank/DDBJ databases">
        <title>Paenibacillus aracenensis nov. sp. isolated from a cave in southern Spain.</title>
        <authorList>
            <person name="Jurado V."/>
            <person name="Gutierrez-Patricio S."/>
            <person name="Gonzalez-Pimentel J.L."/>
            <person name="Miller A.Z."/>
            <person name="Laiz L."/>
            <person name="Saiz-Jimenez C."/>
        </authorList>
    </citation>
    <scope>NUCLEOTIDE SEQUENCE [LARGE SCALE GENOMIC DNA]</scope>
    <source>
        <strain evidence="1 2">JCM 19203</strain>
    </source>
</reference>
<name>A0A3A6P9P4_9BACL</name>
<dbReference type="InterPro" id="IPR036638">
    <property type="entry name" value="HLH_DNA-bd_sf"/>
</dbReference>
<dbReference type="EMBL" id="QXQB01000008">
    <property type="protein sequence ID" value="RJX36837.1"/>
    <property type="molecule type" value="Genomic_DNA"/>
</dbReference>
<dbReference type="Proteomes" id="UP000267798">
    <property type="component" value="Unassembled WGS sequence"/>
</dbReference>
<dbReference type="AlphaFoldDB" id="A0A3A6P9P4"/>
<dbReference type="Pfam" id="PF09388">
    <property type="entry name" value="SpoOE-like"/>
    <property type="match status" value="1"/>
</dbReference>
<gene>
    <name evidence="1" type="ORF">D3P09_25320</name>
</gene>
<accession>A0A3A6P9P4</accession>
<dbReference type="SUPFAM" id="SSF140500">
    <property type="entry name" value="BAS1536-like"/>
    <property type="match status" value="1"/>
</dbReference>